<evidence type="ECO:0000256" key="1">
    <source>
        <dbReference type="SAM" id="MobiDB-lite"/>
    </source>
</evidence>
<accession>K6X890</accession>
<dbReference type="Gene3D" id="3.30.1310.10">
    <property type="entry name" value="Nucleoid-associated protein YbaB-like domain"/>
    <property type="match status" value="1"/>
</dbReference>
<evidence type="ECO:0000313" key="3">
    <source>
        <dbReference type="Proteomes" id="UP000035058"/>
    </source>
</evidence>
<name>K6X890_9ACTN</name>
<keyword evidence="3" id="KW-1185">Reference proteome</keyword>
<reference evidence="2 3" key="1">
    <citation type="submission" date="2012-08" db="EMBL/GenBank/DDBJ databases">
        <title>Whole genome shotgun sequence of Gordonia namibiensis NBRC 108229.</title>
        <authorList>
            <person name="Isaki-Nakamura S."/>
            <person name="Hosoyama A."/>
            <person name="Tsuchikane K."/>
            <person name="Katsumata H."/>
            <person name="Baba S."/>
            <person name="Yamazaki S."/>
            <person name="Fujita N."/>
        </authorList>
    </citation>
    <scope>NUCLEOTIDE SEQUENCE [LARGE SCALE GENOMIC DNA]</scope>
    <source>
        <strain evidence="2 3">NBRC 108229</strain>
    </source>
</reference>
<comment type="caution">
    <text evidence="2">The sequence shown here is derived from an EMBL/GenBank/DDBJ whole genome shotgun (WGS) entry which is preliminary data.</text>
</comment>
<dbReference type="SUPFAM" id="SSF82607">
    <property type="entry name" value="YbaB-like"/>
    <property type="match status" value="1"/>
</dbReference>
<gene>
    <name evidence="2" type="ORF">GONAM_16_01130</name>
</gene>
<evidence type="ECO:0000313" key="2">
    <source>
        <dbReference type="EMBL" id="GAC00613.1"/>
    </source>
</evidence>
<dbReference type="RefSeq" id="WP_006866816.1">
    <property type="nucleotide sequence ID" value="NZ_BAHE01000016.1"/>
</dbReference>
<organism evidence="2 3">
    <name type="scientific">Gordonia namibiensis NBRC 108229</name>
    <dbReference type="NCBI Taxonomy" id="1208314"/>
    <lineage>
        <taxon>Bacteria</taxon>
        <taxon>Bacillati</taxon>
        <taxon>Actinomycetota</taxon>
        <taxon>Actinomycetes</taxon>
        <taxon>Mycobacteriales</taxon>
        <taxon>Gordoniaceae</taxon>
        <taxon>Gordonia</taxon>
    </lineage>
</organism>
<dbReference type="InterPro" id="IPR036894">
    <property type="entry name" value="YbaB-like_sf"/>
</dbReference>
<dbReference type="Proteomes" id="UP000035058">
    <property type="component" value="Unassembled WGS sequence"/>
</dbReference>
<dbReference type="GO" id="GO:0003677">
    <property type="term" value="F:DNA binding"/>
    <property type="evidence" value="ECO:0007669"/>
    <property type="project" value="InterPro"/>
</dbReference>
<dbReference type="EMBL" id="BAHE01000016">
    <property type="protein sequence ID" value="GAC00613.1"/>
    <property type="molecule type" value="Genomic_DNA"/>
</dbReference>
<dbReference type="AlphaFoldDB" id="K6X890"/>
<feature type="region of interest" description="Disordered" evidence="1">
    <location>
        <begin position="101"/>
        <end position="122"/>
    </location>
</feature>
<feature type="compositionally biased region" description="Basic and acidic residues" evidence="1">
    <location>
        <begin position="113"/>
        <end position="122"/>
    </location>
</feature>
<dbReference type="Pfam" id="PF02575">
    <property type="entry name" value="YbaB_DNA_bd"/>
    <property type="match status" value="1"/>
</dbReference>
<sequence length="122" mass="13049">MQGYEAMVGELDRQRAELAQTRAALSELTSRAVSRDRLVAVTVNARGLAVDISIDPTALRRYRADQLSELLTTLIAEADHALTSRRAELLAAATGSGLDYADARLDPAGPDPARLDTARTTG</sequence>
<proteinExistence type="predicted"/>
<dbReference type="InterPro" id="IPR004401">
    <property type="entry name" value="YbaB/EbfC"/>
</dbReference>
<evidence type="ECO:0008006" key="4">
    <source>
        <dbReference type="Google" id="ProtNLM"/>
    </source>
</evidence>
<protein>
    <recommendedName>
        <fullName evidence="4">Nucleoid-associated protein</fullName>
    </recommendedName>
</protein>